<dbReference type="InterPro" id="IPR025110">
    <property type="entry name" value="AMP-bd_C"/>
</dbReference>
<dbReference type="PANTHER" id="PTHR43201:SF5">
    <property type="entry name" value="MEDIUM-CHAIN ACYL-COA LIGASE ACSF2, MITOCHONDRIAL"/>
    <property type="match status" value="1"/>
</dbReference>
<dbReference type="SUPFAM" id="SSF56801">
    <property type="entry name" value="Acetyl-CoA synthetase-like"/>
    <property type="match status" value="1"/>
</dbReference>
<comment type="similarity">
    <text evidence="1">Belongs to the ATP-dependent AMP-binding enzyme family.</text>
</comment>
<evidence type="ECO:0000256" key="2">
    <source>
        <dbReference type="ARBA" id="ARBA00022598"/>
    </source>
</evidence>
<dbReference type="Pfam" id="PF13193">
    <property type="entry name" value="AMP-binding_C"/>
    <property type="match status" value="1"/>
</dbReference>
<organism evidence="5 6">
    <name type="scientific">Desulfofundulus australicus DSM 11792</name>
    <dbReference type="NCBI Taxonomy" id="1121425"/>
    <lineage>
        <taxon>Bacteria</taxon>
        <taxon>Bacillati</taxon>
        <taxon>Bacillota</taxon>
        <taxon>Clostridia</taxon>
        <taxon>Eubacteriales</taxon>
        <taxon>Peptococcaceae</taxon>
        <taxon>Desulfofundulus</taxon>
    </lineage>
</organism>
<dbReference type="InterPro" id="IPR045851">
    <property type="entry name" value="AMP-bd_C_sf"/>
</dbReference>
<evidence type="ECO:0000259" key="3">
    <source>
        <dbReference type="Pfam" id="PF00501"/>
    </source>
</evidence>
<dbReference type="FunFam" id="3.30.300.30:FF:000008">
    <property type="entry name" value="2,3-dihydroxybenzoate-AMP ligase"/>
    <property type="match status" value="1"/>
</dbReference>
<name>A0A1M5BCK0_9FIRM</name>
<evidence type="ECO:0000313" key="6">
    <source>
        <dbReference type="Proteomes" id="UP000184196"/>
    </source>
</evidence>
<dbReference type="RefSeq" id="WP_073166103.1">
    <property type="nucleotide sequence ID" value="NZ_FQUW01000027.1"/>
</dbReference>
<dbReference type="InterPro" id="IPR020845">
    <property type="entry name" value="AMP-binding_CS"/>
</dbReference>
<dbReference type="AlphaFoldDB" id="A0A1M5BCK0"/>
<feature type="domain" description="AMP-binding enzyme C-terminal" evidence="4">
    <location>
        <begin position="454"/>
        <end position="529"/>
    </location>
</feature>
<accession>A0A1M5BCK0</accession>
<dbReference type="FunFam" id="3.40.50.12780:FF:000003">
    <property type="entry name" value="Long-chain-fatty-acid--CoA ligase FadD"/>
    <property type="match status" value="1"/>
</dbReference>
<dbReference type="GO" id="GO:0006631">
    <property type="term" value="P:fatty acid metabolic process"/>
    <property type="evidence" value="ECO:0007669"/>
    <property type="project" value="TreeGrafter"/>
</dbReference>
<feature type="domain" description="AMP-dependent synthetase/ligase" evidence="3">
    <location>
        <begin position="14"/>
        <end position="403"/>
    </location>
</feature>
<proteinExistence type="inferred from homology"/>
<dbReference type="PANTHER" id="PTHR43201">
    <property type="entry name" value="ACYL-COA SYNTHETASE"/>
    <property type="match status" value="1"/>
</dbReference>
<evidence type="ECO:0000313" key="5">
    <source>
        <dbReference type="EMBL" id="SHF39882.1"/>
    </source>
</evidence>
<dbReference type="PROSITE" id="PS00455">
    <property type="entry name" value="AMP_BINDING"/>
    <property type="match status" value="1"/>
</dbReference>
<protein>
    <submittedName>
        <fullName evidence="5">Fatty-acyl-CoA synthase</fullName>
    </submittedName>
</protein>
<dbReference type="Gene3D" id="3.30.300.30">
    <property type="match status" value="1"/>
</dbReference>
<keyword evidence="6" id="KW-1185">Reference proteome</keyword>
<dbReference type="CDD" id="cd05917">
    <property type="entry name" value="FACL_like_2"/>
    <property type="match status" value="1"/>
</dbReference>
<evidence type="ECO:0000259" key="4">
    <source>
        <dbReference type="Pfam" id="PF13193"/>
    </source>
</evidence>
<keyword evidence="2" id="KW-0436">Ligase</keyword>
<sequence length="554" mass="61862">MDRFDQLTMGELLDRTAALYPDNEALVYADRGLRYTYRQFQELCNLVARGLMALGIKRGEHIALWATNIPEWVLLQFASAKIGAVLVTVNTNYKTRELEYLLRQSDATTLLLISGTKESSYVEMLYELCPELGHCLPGRLNAKKFPMLRNVVLIGDEEHPGMYTWEQVLGMAGAISEKELAARQASLDPDDVINMQYTSGTTGFPKGVMLTHRNLVMNARSVAECLNFSSRDRLCITVPFFHCFGCVLGTLTCVVAGATMVPLETFNPVRVLETVEKERCTALHGVPTMFITELEVLDKQHFDTSSLRTGIMAGAPCPMEVMKAVVNRMGMREIVITYGQTEASPGITMTRTGDPLEIRVSTVGRPLPGVEVKVVDPATGEEVPRGYQGEICARGYNVMKGYYKMPEATASTIDAEGWLHTGDLGIMDEQGYVRITGRIKDMIIRGGENIYPREIEEFLHTHPKIKDVQVVGVPSEKYGEEVMAFIQLKDGCTATAEEIREFCKGKIARYKIPQYIQFVSSYPTTANGKVQKFKLREQAIRELNLYRAARVVTA</sequence>
<dbReference type="Gene3D" id="3.40.50.12780">
    <property type="entry name" value="N-terminal domain of ligase-like"/>
    <property type="match status" value="1"/>
</dbReference>
<gene>
    <name evidence="5" type="ORF">SAMN02745218_02154</name>
</gene>
<dbReference type="InterPro" id="IPR000873">
    <property type="entry name" value="AMP-dep_synth/lig_dom"/>
</dbReference>
<dbReference type="GO" id="GO:0031956">
    <property type="term" value="F:medium-chain fatty acid-CoA ligase activity"/>
    <property type="evidence" value="ECO:0007669"/>
    <property type="project" value="TreeGrafter"/>
</dbReference>
<dbReference type="Pfam" id="PF00501">
    <property type="entry name" value="AMP-binding"/>
    <property type="match status" value="1"/>
</dbReference>
<reference evidence="6" key="1">
    <citation type="submission" date="2016-11" db="EMBL/GenBank/DDBJ databases">
        <authorList>
            <person name="Varghese N."/>
            <person name="Submissions S."/>
        </authorList>
    </citation>
    <scope>NUCLEOTIDE SEQUENCE [LARGE SCALE GENOMIC DNA]</scope>
    <source>
        <strain evidence="6">DSM 11792</strain>
    </source>
</reference>
<evidence type="ECO:0000256" key="1">
    <source>
        <dbReference type="ARBA" id="ARBA00006432"/>
    </source>
</evidence>
<dbReference type="EMBL" id="FQUW01000027">
    <property type="protein sequence ID" value="SHF39882.1"/>
    <property type="molecule type" value="Genomic_DNA"/>
</dbReference>
<dbReference type="Proteomes" id="UP000184196">
    <property type="component" value="Unassembled WGS sequence"/>
</dbReference>
<dbReference type="InterPro" id="IPR042099">
    <property type="entry name" value="ANL_N_sf"/>
</dbReference>
<dbReference type="OrthoDB" id="9778383at2"/>